<reference evidence="7 8" key="1">
    <citation type="journal article" date="2015" name="Genome Announc.">
        <title>Expanding the biotechnology potential of lactobacilli through comparative genomics of 213 strains and associated genera.</title>
        <authorList>
            <person name="Sun Z."/>
            <person name="Harris H.M."/>
            <person name="McCann A."/>
            <person name="Guo C."/>
            <person name="Argimon S."/>
            <person name="Zhang W."/>
            <person name="Yang X."/>
            <person name="Jeffery I.B."/>
            <person name="Cooney J.C."/>
            <person name="Kagawa T.F."/>
            <person name="Liu W."/>
            <person name="Song Y."/>
            <person name="Salvetti E."/>
            <person name="Wrobel A."/>
            <person name="Rasinkangas P."/>
            <person name="Parkhill J."/>
            <person name="Rea M.C."/>
            <person name="O'Sullivan O."/>
            <person name="Ritari J."/>
            <person name="Douillard F.P."/>
            <person name="Paul Ross R."/>
            <person name="Yang R."/>
            <person name="Briner A.E."/>
            <person name="Felis G.E."/>
            <person name="de Vos W.M."/>
            <person name="Barrangou R."/>
            <person name="Klaenhammer T.R."/>
            <person name="Caufield P.W."/>
            <person name="Cui Y."/>
            <person name="Zhang H."/>
            <person name="O'Toole P.W."/>
        </authorList>
    </citation>
    <scope>NUCLEOTIDE SEQUENCE [LARGE SCALE GENOMIC DNA]</scope>
    <source>
        <strain evidence="7 8">DSM 24301</strain>
    </source>
</reference>
<accession>A0A0R2MXB6</accession>
<evidence type="ECO:0000256" key="4">
    <source>
        <dbReference type="ARBA" id="ARBA00023136"/>
    </source>
</evidence>
<feature type="transmembrane region" description="Helical" evidence="5">
    <location>
        <begin position="25"/>
        <end position="44"/>
    </location>
</feature>
<keyword evidence="8" id="KW-1185">Reference proteome</keyword>
<dbReference type="AlphaFoldDB" id="A0A0R2MXB6"/>
<protein>
    <recommendedName>
        <fullName evidence="6">TM2 domain-containing protein</fullName>
    </recommendedName>
</protein>
<evidence type="ECO:0000259" key="6">
    <source>
        <dbReference type="Pfam" id="PF05154"/>
    </source>
</evidence>
<proteinExistence type="predicted"/>
<evidence type="ECO:0000256" key="2">
    <source>
        <dbReference type="ARBA" id="ARBA00022692"/>
    </source>
</evidence>
<comment type="subcellular location">
    <subcellularLocation>
        <location evidence="1">Membrane</location>
        <topology evidence="1">Multi-pass membrane protein</topology>
    </subcellularLocation>
</comment>
<organism evidence="7 8">
    <name type="scientific">Lacticaseibacillus saniviri JCM 17471 = DSM 24301</name>
    <dbReference type="NCBI Taxonomy" id="1293598"/>
    <lineage>
        <taxon>Bacteria</taxon>
        <taxon>Bacillati</taxon>
        <taxon>Bacillota</taxon>
        <taxon>Bacilli</taxon>
        <taxon>Lactobacillales</taxon>
        <taxon>Lactobacillaceae</taxon>
        <taxon>Lacticaseibacillus</taxon>
    </lineage>
</organism>
<evidence type="ECO:0000313" key="7">
    <source>
        <dbReference type="EMBL" id="KRO18052.1"/>
    </source>
</evidence>
<dbReference type="GO" id="GO:0016020">
    <property type="term" value="C:membrane"/>
    <property type="evidence" value="ECO:0007669"/>
    <property type="project" value="UniProtKB-SubCell"/>
</dbReference>
<keyword evidence="2 5" id="KW-0812">Transmembrane</keyword>
<evidence type="ECO:0000313" key="8">
    <source>
        <dbReference type="Proteomes" id="UP000050969"/>
    </source>
</evidence>
<evidence type="ECO:0000256" key="1">
    <source>
        <dbReference type="ARBA" id="ARBA00004141"/>
    </source>
</evidence>
<name>A0A0R2MXB6_9LACO</name>
<feature type="domain" description="TM2" evidence="6">
    <location>
        <begin position="21"/>
        <end position="71"/>
    </location>
</feature>
<feature type="transmembrane region" description="Helical" evidence="5">
    <location>
        <begin position="56"/>
        <end position="79"/>
    </location>
</feature>
<evidence type="ECO:0000256" key="5">
    <source>
        <dbReference type="SAM" id="Phobius"/>
    </source>
</evidence>
<dbReference type="EMBL" id="JQCE01000006">
    <property type="protein sequence ID" value="KRO18052.1"/>
    <property type="molecule type" value="Genomic_DNA"/>
</dbReference>
<gene>
    <name evidence="7" type="ORF">IV56_GL001849</name>
</gene>
<evidence type="ECO:0000256" key="3">
    <source>
        <dbReference type="ARBA" id="ARBA00022989"/>
    </source>
</evidence>
<comment type="caution">
    <text evidence="7">The sequence shown here is derived from an EMBL/GenBank/DDBJ whole genome shotgun (WGS) entry which is preliminary data.</text>
</comment>
<dbReference type="Pfam" id="PF05154">
    <property type="entry name" value="TM2"/>
    <property type="match status" value="1"/>
</dbReference>
<dbReference type="Proteomes" id="UP000050969">
    <property type="component" value="Unassembled WGS sequence"/>
</dbReference>
<keyword evidence="4 5" id="KW-0472">Membrane</keyword>
<sequence length="114" mass="12918">MQQNLSPEEITAINSEVQTRGKSMLVAYLLLIVLWGFGIHRLYLDDKRGGFTMLGLAIAGWATSWILIGFIFLAIVWVWNVIDLFTTYGKVNAINNAIREEATARIVANRKLEY</sequence>
<keyword evidence="3 5" id="KW-1133">Transmembrane helix</keyword>
<dbReference type="InterPro" id="IPR007829">
    <property type="entry name" value="TM2"/>
</dbReference>
<dbReference type="OrthoDB" id="2004788at2"/>
<dbReference type="PATRIC" id="fig|1293598.4.peg.1925"/>
<dbReference type="RefSeq" id="WP_054777476.1">
    <property type="nucleotide sequence ID" value="NZ_BBBX01000014.1"/>
</dbReference>